<dbReference type="PROSITE" id="PS50043">
    <property type="entry name" value="HTH_LUXR_2"/>
    <property type="match status" value="1"/>
</dbReference>
<dbReference type="PRINTS" id="PR00038">
    <property type="entry name" value="HTHLUXR"/>
</dbReference>
<dbReference type="GO" id="GO:0003677">
    <property type="term" value="F:DNA binding"/>
    <property type="evidence" value="ECO:0007669"/>
    <property type="project" value="UniProtKB-KW"/>
</dbReference>
<evidence type="ECO:0000256" key="4">
    <source>
        <dbReference type="ARBA" id="ARBA00023163"/>
    </source>
</evidence>
<dbReference type="SUPFAM" id="SSF46894">
    <property type="entry name" value="C-terminal effector domain of the bipartite response regulators"/>
    <property type="match status" value="1"/>
</dbReference>
<keyword evidence="4" id="KW-0804">Transcription</keyword>
<evidence type="ECO:0000259" key="7">
    <source>
        <dbReference type="PROSITE" id="PS50110"/>
    </source>
</evidence>
<accession>A0A7C9PK38</accession>
<dbReference type="Pfam" id="PF00072">
    <property type="entry name" value="Response_reg"/>
    <property type="match status" value="1"/>
</dbReference>
<evidence type="ECO:0000256" key="1">
    <source>
        <dbReference type="ARBA" id="ARBA00022553"/>
    </source>
</evidence>
<dbReference type="SMART" id="SM00448">
    <property type="entry name" value="REC"/>
    <property type="match status" value="1"/>
</dbReference>
<dbReference type="InterPro" id="IPR000792">
    <property type="entry name" value="Tscrpt_reg_LuxR_C"/>
</dbReference>
<dbReference type="Pfam" id="PF00196">
    <property type="entry name" value="GerE"/>
    <property type="match status" value="1"/>
</dbReference>
<dbReference type="EMBL" id="JAAGOH010000062">
    <property type="protein sequence ID" value="NDY94035.1"/>
    <property type="molecule type" value="Genomic_DNA"/>
</dbReference>
<keyword evidence="1 5" id="KW-0597">Phosphoprotein</keyword>
<dbReference type="AlphaFoldDB" id="A0A7C9PK38"/>
<dbReference type="PANTHER" id="PTHR44688">
    <property type="entry name" value="DNA-BINDING TRANSCRIPTIONAL ACTIVATOR DEVR_DOSR"/>
    <property type="match status" value="1"/>
</dbReference>
<dbReference type="RefSeq" id="WP_163460055.1">
    <property type="nucleotide sequence ID" value="NZ_JAAGOH010000062.1"/>
</dbReference>
<dbReference type="CDD" id="cd17535">
    <property type="entry name" value="REC_NarL-like"/>
    <property type="match status" value="1"/>
</dbReference>
<dbReference type="CDD" id="cd06170">
    <property type="entry name" value="LuxR_C_like"/>
    <property type="match status" value="1"/>
</dbReference>
<gene>
    <name evidence="8" type="ORF">G3A44_22850</name>
</gene>
<sequence length="228" mass="24467">MPPTASPPAQPNLLLVEDDPHFAHWAALALQAAKPELRPLVAPSLATARQAWAHPPATGWRLAIVDLNLGPEQGATFIAEITAQAPQLPVLVLTSVDTPDKALEAIRAGAQGYILKSTMSEELLRGVEQVLAGGSPITPSIARQLLTEFRQTGAAPATPAPAAGVPESMLEKLSQREVDVLRLLARGYTDKEAAQQLDIAPTTVDTHVRKIYRKLSINSRVELRRLLA</sequence>
<dbReference type="InterPro" id="IPR001789">
    <property type="entry name" value="Sig_transdc_resp-reg_receiver"/>
</dbReference>
<comment type="caution">
    <text evidence="8">The sequence shown here is derived from an EMBL/GenBank/DDBJ whole genome shotgun (WGS) entry which is preliminary data.</text>
</comment>
<protein>
    <submittedName>
        <fullName evidence="8">Response regulator transcription factor</fullName>
    </submittedName>
</protein>
<dbReference type="InterPro" id="IPR016032">
    <property type="entry name" value="Sig_transdc_resp-reg_C-effctor"/>
</dbReference>
<evidence type="ECO:0000256" key="5">
    <source>
        <dbReference type="PROSITE-ProRule" id="PRU00169"/>
    </source>
</evidence>
<dbReference type="SUPFAM" id="SSF52172">
    <property type="entry name" value="CheY-like"/>
    <property type="match status" value="1"/>
</dbReference>
<keyword evidence="9" id="KW-1185">Reference proteome</keyword>
<dbReference type="PANTHER" id="PTHR44688:SF16">
    <property type="entry name" value="DNA-BINDING TRANSCRIPTIONAL ACTIVATOR DEVR_DOSR"/>
    <property type="match status" value="1"/>
</dbReference>
<dbReference type="SMART" id="SM00421">
    <property type="entry name" value="HTH_LUXR"/>
    <property type="match status" value="1"/>
</dbReference>
<keyword evidence="3" id="KW-0238">DNA-binding</keyword>
<keyword evidence="2" id="KW-0805">Transcription regulation</keyword>
<dbReference type="InterPro" id="IPR058245">
    <property type="entry name" value="NreC/VraR/RcsB-like_REC"/>
</dbReference>
<dbReference type="GO" id="GO:0000160">
    <property type="term" value="P:phosphorelay signal transduction system"/>
    <property type="evidence" value="ECO:0007669"/>
    <property type="project" value="InterPro"/>
</dbReference>
<reference evidence="8 9" key="1">
    <citation type="submission" date="2020-02" db="EMBL/GenBank/DDBJ databases">
        <title>Ideonella bacterium strain TBM-1.</title>
        <authorList>
            <person name="Chen W.-M."/>
        </authorList>
    </citation>
    <scope>NUCLEOTIDE SEQUENCE [LARGE SCALE GENOMIC DNA]</scope>
    <source>
        <strain evidence="8 9">TBM-1</strain>
    </source>
</reference>
<dbReference type="GO" id="GO:0006355">
    <property type="term" value="P:regulation of DNA-templated transcription"/>
    <property type="evidence" value="ECO:0007669"/>
    <property type="project" value="InterPro"/>
</dbReference>
<dbReference type="PROSITE" id="PS50110">
    <property type="entry name" value="RESPONSE_REGULATORY"/>
    <property type="match status" value="1"/>
</dbReference>
<dbReference type="Gene3D" id="3.40.50.2300">
    <property type="match status" value="1"/>
</dbReference>
<name>A0A7C9PK38_9BURK</name>
<evidence type="ECO:0000256" key="2">
    <source>
        <dbReference type="ARBA" id="ARBA00023015"/>
    </source>
</evidence>
<proteinExistence type="predicted"/>
<evidence type="ECO:0000259" key="6">
    <source>
        <dbReference type="PROSITE" id="PS50043"/>
    </source>
</evidence>
<feature type="modified residue" description="4-aspartylphosphate" evidence="5">
    <location>
        <position position="66"/>
    </location>
</feature>
<feature type="domain" description="Response regulatory" evidence="7">
    <location>
        <begin position="12"/>
        <end position="131"/>
    </location>
</feature>
<dbReference type="InterPro" id="IPR036388">
    <property type="entry name" value="WH-like_DNA-bd_sf"/>
</dbReference>
<evidence type="ECO:0000313" key="9">
    <source>
        <dbReference type="Proteomes" id="UP000484255"/>
    </source>
</evidence>
<dbReference type="Proteomes" id="UP000484255">
    <property type="component" value="Unassembled WGS sequence"/>
</dbReference>
<dbReference type="Gene3D" id="1.10.10.10">
    <property type="entry name" value="Winged helix-like DNA-binding domain superfamily/Winged helix DNA-binding domain"/>
    <property type="match status" value="1"/>
</dbReference>
<organism evidence="8 9">
    <name type="scientific">Ideonella livida</name>
    <dbReference type="NCBI Taxonomy" id="2707176"/>
    <lineage>
        <taxon>Bacteria</taxon>
        <taxon>Pseudomonadati</taxon>
        <taxon>Pseudomonadota</taxon>
        <taxon>Betaproteobacteria</taxon>
        <taxon>Burkholderiales</taxon>
        <taxon>Sphaerotilaceae</taxon>
        <taxon>Ideonella</taxon>
    </lineage>
</organism>
<evidence type="ECO:0000256" key="3">
    <source>
        <dbReference type="ARBA" id="ARBA00023125"/>
    </source>
</evidence>
<dbReference type="InterPro" id="IPR011006">
    <property type="entry name" value="CheY-like_superfamily"/>
</dbReference>
<evidence type="ECO:0000313" key="8">
    <source>
        <dbReference type="EMBL" id="NDY94035.1"/>
    </source>
</evidence>
<feature type="domain" description="HTH luxR-type" evidence="6">
    <location>
        <begin position="166"/>
        <end position="228"/>
    </location>
</feature>